<evidence type="ECO:0000256" key="7">
    <source>
        <dbReference type="ARBA" id="ARBA00022741"/>
    </source>
</evidence>
<dbReference type="InterPro" id="IPR015795">
    <property type="entry name" value="Pyrv_Knase_C"/>
</dbReference>
<keyword evidence="12" id="KW-0670">Pyruvate</keyword>
<accession>A0ABN8BI91</accession>
<dbReference type="EMBL" id="OU963901">
    <property type="protein sequence ID" value="CAH0407391.1"/>
    <property type="molecule type" value="Genomic_DNA"/>
</dbReference>
<evidence type="ECO:0000256" key="13">
    <source>
        <dbReference type="RuleBase" id="RU000504"/>
    </source>
</evidence>
<comment type="cofactor">
    <cofactor evidence="1">
        <name>K(+)</name>
        <dbReference type="ChEBI" id="CHEBI:29103"/>
    </cofactor>
</comment>
<dbReference type="Gene3D" id="3.20.20.60">
    <property type="entry name" value="Phosphoenolpyruvate-binding domains"/>
    <property type="match status" value="1"/>
</dbReference>
<dbReference type="InterPro" id="IPR040442">
    <property type="entry name" value="Pyrv_kinase-like_dom_sf"/>
</dbReference>
<protein>
    <recommendedName>
        <fullName evidence="4 13">Pyruvate kinase</fullName>
        <ecNumber evidence="4 13">2.7.1.40</ecNumber>
    </recommendedName>
</protein>
<dbReference type="Pfam" id="PF00224">
    <property type="entry name" value="PK"/>
    <property type="match status" value="1"/>
</dbReference>
<evidence type="ECO:0000256" key="8">
    <source>
        <dbReference type="ARBA" id="ARBA00022777"/>
    </source>
</evidence>
<dbReference type="Proteomes" id="UP001153292">
    <property type="component" value="Chromosome 8"/>
</dbReference>
<feature type="domain" description="Pyruvate kinase C-terminal" evidence="15">
    <location>
        <begin position="395"/>
        <end position="494"/>
    </location>
</feature>
<dbReference type="InterPro" id="IPR015813">
    <property type="entry name" value="Pyrv/PenolPyrv_kinase-like_dom"/>
</dbReference>
<keyword evidence="10 13" id="KW-0460">Magnesium</keyword>
<evidence type="ECO:0000313" key="16">
    <source>
        <dbReference type="EMBL" id="CAH0407391.1"/>
    </source>
</evidence>
<evidence type="ECO:0000259" key="14">
    <source>
        <dbReference type="Pfam" id="PF00224"/>
    </source>
</evidence>
<keyword evidence="5 13" id="KW-0808">Transferase</keyword>
<evidence type="ECO:0000256" key="11">
    <source>
        <dbReference type="ARBA" id="ARBA00023152"/>
    </source>
</evidence>
<comment type="similarity">
    <text evidence="3 13">Belongs to the pyruvate kinase family.</text>
</comment>
<evidence type="ECO:0000256" key="9">
    <source>
        <dbReference type="ARBA" id="ARBA00022840"/>
    </source>
</evidence>
<evidence type="ECO:0000259" key="15">
    <source>
        <dbReference type="Pfam" id="PF02887"/>
    </source>
</evidence>
<dbReference type="InterPro" id="IPR015806">
    <property type="entry name" value="Pyrv_Knase_insert_dom_sf"/>
</dbReference>
<keyword evidence="11 13" id="KW-0324">Glycolysis</keyword>
<reference evidence="16" key="1">
    <citation type="submission" date="2021-12" db="EMBL/GenBank/DDBJ databases">
        <authorList>
            <person name="King R."/>
        </authorList>
    </citation>
    <scope>NUCLEOTIDE SEQUENCE</scope>
</reference>
<keyword evidence="9" id="KW-0067">ATP-binding</keyword>
<name>A0ABN8BI91_CHISP</name>
<evidence type="ECO:0000256" key="3">
    <source>
        <dbReference type="ARBA" id="ARBA00008663"/>
    </source>
</evidence>
<evidence type="ECO:0000256" key="12">
    <source>
        <dbReference type="ARBA" id="ARBA00023317"/>
    </source>
</evidence>
<keyword evidence="8 13" id="KW-0418">Kinase</keyword>
<dbReference type="SUPFAM" id="SSF52935">
    <property type="entry name" value="PK C-terminal domain-like"/>
    <property type="match status" value="1"/>
</dbReference>
<evidence type="ECO:0000256" key="5">
    <source>
        <dbReference type="ARBA" id="ARBA00022679"/>
    </source>
</evidence>
<feature type="domain" description="Pyruvate kinase barrel" evidence="14">
    <location>
        <begin position="33"/>
        <end position="350"/>
    </location>
</feature>
<dbReference type="InterPro" id="IPR001697">
    <property type="entry name" value="Pyr_Knase"/>
</dbReference>
<keyword evidence="6" id="KW-0479">Metal-binding</keyword>
<gene>
    <name evidence="16" type="ORF">CHILSU_LOCUS10791</name>
</gene>
<evidence type="ECO:0000313" key="17">
    <source>
        <dbReference type="Proteomes" id="UP001153292"/>
    </source>
</evidence>
<sequence>MSVTRKFFSYNDGAEAGAFYKDHEQQYTLTPFIVTFCEDTLADIDVQNFLEAGLKIIRFRMTHNINEKVVMHEMLKSAIELCCLKYEVSAWPVATMIDLPNALVRTGYIKEELNTSALHFKKGHVVEITCDDKYWNKCDLSRIYIDDPQMMDMIKPKQEICIPVASLNLICTEIINKQTIKCEIISNGRVANYQVVCFRGLRLKRPPLTNQDLNLLNYAKENEFAVVVINSIRRASTAYRAKSFFVGCHKPLIFGSICEQEGLDNFDDILEATDGIVLAREYISESILNINQMQAIQLSICAKCKRVGKPIFISGDIFDETVTSGGLSYNEVDDVTNIILQGAGLMFRSTHSPANVLKSLYLLNYISSTVEQYIEEYHWRLIMELKPPVNAAEAAVIACAIAARQINATVIIVLTKTGKTVKQLSRITPKSFIVAVATDVSIVEQLYLFHGVIPIIYDRKEKEDWYMGIKRRIEFAVEHCVNHELLKHHQPYAVLRKASPESAYCDQFSLYTVKRKF</sequence>
<evidence type="ECO:0000256" key="1">
    <source>
        <dbReference type="ARBA" id="ARBA00001958"/>
    </source>
</evidence>
<proteinExistence type="inferred from homology"/>
<dbReference type="SUPFAM" id="SSF51621">
    <property type="entry name" value="Phosphoenolpyruvate/pyruvate domain"/>
    <property type="match status" value="1"/>
</dbReference>
<dbReference type="PANTHER" id="PTHR11817">
    <property type="entry name" value="PYRUVATE KINASE"/>
    <property type="match status" value="1"/>
</dbReference>
<dbReference type="InterPro" id="IPR036918">
    <property type="entry name" value="Pyrv_Knase_C_sf"/>
</dbReference>
<dbReference type="InterPro" id="IPR015793">
    <property type="entry name" value="Pyrv_Knase_brl"/>
</dbReference>
<evidence type="ECO:0000256" key="2">
    <source>
        <dbReference type="ARBA" id="ARBA00004997"/>
    </source>
</evidence>
<dbReference type="EC" id="2.7.1.40" evidence="4 13"/>
<dbReference type="SUPFAM" id="SSF50800">
    <property type="entry name" value="PK beta-barrel domain-like"/>
    <property type="match status" value="1"/>
</dbReference>
<keyword evidence="7" id="KW-0547">Nucleotide-binding</keyword>
<dbReference type="Pfam" id="PF02887">
    <property type="entry name" value="PK_C"/>
    <property type="match status" value="1"/>
</dbReference>
<dbReference type="Gene3D" id="2.40.33.10">
    <property type="entry name" value="PK beta-barrel domain-like"/>
    <property type="match status" value="1"/>
</dbReference>
<comment type="catalytic activity">
    <reaction evidence="13">
        <text>pyruvate + ATP = phosphoenolpyruvate + ADP + H(+)</text>
        <dbReference type="Rhea" id="RHEA:18157"/>
        <dbReference type="ChEBI" id="CHEBI:15361"/>
        <dbReference type="ChEBI" id="CHEBI:15378"/>
        <dbReference type="ChEBI" id="CHEBI:30616"/>
        <dbReference type="ChEBI" id="CHEBI:58702"/>
        <dbReference type="ChEBI" id="CHEBI:456216"/>
        <dbReference type="EC" id="2.7.1.40"/>
    </reaction>
</comment>
<comment type="pathway">
    <text evidence="2 13">Carbohydrate degradation; glycolysis; pyruvate from D-glyceraldehyde 3-phosphate: step 5/5.</text>
</comment>
<dbReference type="Gene3D" id="3.40.1380.20">
    <property type="entry name" value="Pyruvate kinase, C-terminal domain"/>
    <property type="match status" value="1"/>
</dbReference>
<keyword evidence="17" id="KW-1185">Reference proteome</keyword>
<organism evidence="16 17">
    <name type="scientific">Chilo suppressalis</name>
    <name type="common">Asiatic rice borer moth</name>
    <dbReference type="NCBI Taxonomy" id="168631"/>
    <lineage>
        <taxon>Eukaryota</taxon>
        <taxon>Metazoa</taxon>
        <taxon>Ecdysozoa</taxon>
        <taxon>Arthropoda</taxon>
        <taxon>Hexapoda</taxon>
        <taxon>Insecta</taxon>
        <taxon>Pterygota</taxon>
        <taxon>Neoptera</taxon>
        <taxon>Endopterygota</taxon>
        <taxon>Lepidoptera</taxon>
        <taxon>Glossata</taxon>
        <taxon>Ditrysia</taxon>
        <taxon>Pyraloidea</taxon>
        <taxon>Crambidae</taxon>
        <taxon>Crambinae</taxon>
        <taxon>Chilo</taxon>
    </lineage>
</organism>
<dbReference type="PRINTS" id="PR01050">
    <property type="entry name" value="PYRUVTKNASE"/>
</dbReference>
<evidence type="ECO:0000256" key="4">
    <source>
        <dbReference type="ARBA" id="ARBA00012142"/>
    </source>
</evidence>
<evidence type="ECO:0000256" key="10">
    <source>
        <dbReference type="ARBA" id="ARBA00022842"/>
    </source>
</evidence>
<evidence type="ECO:0000256" key="6">
    <source>
        <dbReference type="ARBA" id="ARBA00022723"/>
    </source>
</evidence>
<dbReference type="InterPro" id="IPR011037">
    <property type="entry name" value="Pyrv_Knase-like_insert_dom_sf"/>
</dbReference>